<comment type="catalytic activity">
    <reaction evidence="20">
        <text>7,8-dihydropteroate + L-glutamate + ATP = 7,8-dihydrofolate + ADP + phosphate + H(+)</text>
        <dbReference type="Rhea" id="RHEA:23584"/>
        <dbReference type="ChEBI" id="CHEBI:15378"/>
        <dbReference type="ChEBI" id="CHEBI:17839"/>
        <dbReference type="ChEBI" id="CHEBI:29985"/>
        <dbReference type="ChEBI" id="CHEBI:30616"/>
        <dbReference type="ChEBI" id="CHEBI:43474"/>
        <dbReference type="ChEBI" id="CHEBI:57451"/>
        <dbReference type="ChEBI" id="CHEBI:456216"/>
        <dbReference type="EC" id="6.3.2.12"/>
    </reaction>
</comment>
<dbReference type="Proteomes" id="UP001065174">
    <property type="component" value="Chromosome"/>
</dbReference>
<dbReference type="PANTHER" id="PTHR11136">
    <property type="entry name" value="FOLYLPOLYGLUTAMATE SYNTHASE-RELATED"/>
    <property type="match status" value="1"/>
</dbReference>
<dbReference type="Pfam" id="PF08245">
    <property type="entry name" value="Mur_ligase_M"/>
    <property type="match status" value="1"/>
</dbReference>
<dbReference type="InterPro" id="IPR036565">
    <property type="entry name" value="Mur-like_cat_sf"/>
</dbReference>
<evidence type="ECO:0000256" key="1">
    <source>
        <dbReference type="ARBA" id="ARBA00002714"/>
    </source>
</evidence>
<dbReference type="EC" id="6.3.2.12" evidence="5"/>
<dbReference type="NCBIfam" id="TIGR01499">
    <property type="entry name" value="folC"/>
    <property type="match status" value="1"/>
</dbReference>
<dbReference type="EC" id="6.3.2.17" evidence="6"/>
<dbReference type="InterPro" id="IPR013221">
    <property type="entry name" value="Mur_ligase_cen"/>
</dbReference>
<sequence>MNYQESLDFLYEQLPIFQRIGKAALKKDLTNTLVLAEARSNPHHGFKSIHIAGTNGKGSTAHMFASVLQEAGYKVGLYTSPHLKSFRERIRINGEEIDKDFVVDFVENCKSLMLEVQPSFFEMTVIMAFEYFAKQNVDVAVIEAGLGGRLDSTNVISPVLSVITSVGLDHEDILGQGIVNIAKEKSGIIKSNTPIVLGSLTNEAHQVMKDQAMIKHATLVDAHEGFVLSQSENRSLSLIETATGDQYSFDSELGGNSLLKNVPVIIKGIEQLRSSGFHISKENVINGVNKVVSNTGLKGRWQLVRENPTVIADIGHNQEALEELMLRLSHTKKEGTKLHVVWGMAADKSIEKIFDLLLKDAQYYFCAAKIPRALSVDDLQKYAKQYDLTYHSYESVDQAYEAALKNASVEDLIFVGGSTFVVAEIKDL</sequence>
<evidence type="ECO:0000256" key="12">
    <source>
        <dbReference type="ARBA" id="ARBA00022842"/>
    </source>
</evidence>
<evidence type="ECO:0000256" key="8">
    <source>
        <dbReference type="ARBA" id="ARBA00022598"/>
    </source>
</evidence>
<dbReference type="PANTHER" id="PTHR11136:SF0">
    <property type="entry name" value="DIHYDROFOLATE SYNTHETASE-RELATED"/>
    <property type="match status" value="1"/>
</dbReference>
<protein>
    <recommendedName>
        <fullName evidence="7">Dihydrofolate synthase/folylpolyglutamate synthase</fullName>
        <ecNumber evidence="5">6.3.2.12</ecNumber>
        <ecNumber evidence="6">6.3.2.17</ecNumber>
    </recommendedName>
    <alternativeName>
        <fullName evidence="16">Folylpoly-gamma-glutamate synthetase-dihydrofolate synthetase</fullName>
    </alternativeName>
    <alternativeName>
        <fullName evidence="14">Folylpolyglutamate synthetase</fullName>
    </alternativeName>
    <alternativeName>
        <fullName evidence="15">Tetrahydrofolylpolyglutamate synthase</fullName>
    </alternativeName>
</protein>
<evidence type="ECO:0000256" key="6">
    <source>
        <dbReference type="ARBA" id="ARBA00013025"/>
    </source>
</evidence>
<evidence type="ECO:0000256" key="21">
    <source>
        <dbReference type="PIRNR" id="PIRNR001563"/>
    </source>
</evidence>
<keyword evidence="12" id="KW-0460">Magnesium</keyword>
<name>A0ABY6CNP0_9BACT</name>
<keyword evidence="10 21" id="KW-0547">Nucleotide-binding</keyword>
<evidence type="ECO:0000256" key="4">
    <source>
        <dbReference type="ARBA" id="ARBA00008276"/>
    </source>
</evidence>
<evidence type="ECO:0000256" key="18">
    <source>
        <dbReference type="ARBA" id="ARBA00047808"/>
    </source>
</evidence>
<evidence type="ECO:0000256" key="9">
    <source>
        <dbReference type="ARBA" id="ARBA00022723"/>
    </source>
</evidence>
<evidence type="ECO:0000256" key="14">
    <source>
        <dbReference type="ARBA" id="ARBA00030048"/>
    </source>
</evidence>
<comment type="pathway">
    <text evidence="2">Cofactor biosynthesis; tetrahydrofolate biosynthesis; 7,8-dihydrofolate from 2-amino-4-hydroxy-6-hydroxymethyl-7,8-dihydropteridine diphosphate and 4-aminobenzoate: step 2/2.</text>
</comment>
<dbReference type="EMBL" id="CP106679">
    <property type="protein sequence ID" value="UXP31379.1"/>
    <property type="molecule type" value="Genomic_DNA"/>
</dbReference>
<evidence type="ECO:0000313" key="24">
    <source>
        <dbReference type="EMBL" id="UXP31379.1"/>
    </source>
</evidence>
<dbReference type="PIRSF" id="PIRSF001563">
    <property type="entry name" value="Folylpolyglu_synth"/>
    <property type="match status" value="1"/>
</dbReference>
<comment type="catalytic activity">
    <reaction evidence="18">
        <text>10-formyltetrahydrofolyl-(gamma-L-Glu)(n) + L-glutamate + ATP = 10-formyltetrahydrofolyl-(gamma-L-Glu)(n+1) + ADP + phosphate + H(+)</text>
        <dbReference type="Rhea" id="RHEA:51904"/>
        <dbReference type="Rhea" id="RHEA-COMP:13088"/>
        <dbReference type="Rhea" id="RHEA-COMP:14300"/>
        <dbReference type="ChEBI" id="CHEBI:15378"/>
        <dbReference type="ChEBI" id="CHEBI:29985"/>
        <dbReference type="ChEBI" id="CHEBI:30616"/>
        <dbReference type="ChEBI" id="CHEBI:43474"/>
        <dbReference type="ChEBI" id="CHEBI:134413"/>
        <dbReference type="ChEBI" id="CHEBI:456216"/>
        <dbReference type="EC" id="6.3.2.17"/>
    </reaction>
</comment>
<feature type="domain" description="Mur ligase C-terminal" evidence="22">
    <location>
        <begin position="299"/>
        <end position="418"/>
    </location>
</feature>
<accession>A0ABY6CNP0</accession>
<dbReference type="Pfam" id="PF02875">
    <property type="entry name" value="Mur_ligase_C"/>
    <property type="match status" value="1"/>
</dbReference>
<comment type="pathway">
    <text evidence="3">Cofactor biosynthesis; tetrahydrofolylpolyglutamate biosynthesis.</text>
</comment>
<dbReference type="InterPro" id="IPR036615">
    <property type="entry name" value="Mur_ligase_C_dom_sf"/>
</dbReference>
<keyword evidence="8 21" id="KW-0436">Ligase</keyword>
<dbReference type="PROSITE" id="PS01011">
    <property type="entry name" value="FOLYLPOLYGLU_SYNT_1"/>
    <property type="match status" value="1"/>
</dbReference>
<evidence type="ECO:0000256" key="10">
    <source>
        <dbReference type="ARBA" id="ARBA00022741"/>
    </source>
</evidence>
<evidence type="ECO:0000256" key="19">
    <source>
        <dbReference type="ARBA" id="ARBA00049035"/>
    </source>
</evidence>
<keyword evidence="25" id="KW-1185">Reference proteome</keyword>
<comment type="catalytic activity">
    <reaction evidence="19">
        <text>(6R)-5,10-methylenetetrahydrofolyl-(gamma-L-Glu)(n) + L-glutamate + ATP = (6R)-5,10-methylenetetrahydrofolyl-(gamma-L-Glu)(n+1) + ADP + phosphate + H(+)</text>
        <dbReference type="Rhea" id="RHEA:51912"/>
        <dbReference type="Rhea" id="RHEA-COMP:13257"/>
        <dbReference type="Rhea" id="RHEA-COMP:13258"/>
        <dbReference type="ChEBI" id="CHEBI:15378"/>
        <dbReference type="ChEBI" id="CHEBI:29985"/>
        <dbReference type="ChEBI" id="CHEBI:30616"/>
        <dbReference type="ChEBI" id="CHEBI:43474"/>
        <dbReference type="ChEBI" id="CHEBI:136572"/>
        <dbReference type="ChEBI" id="CHEBI:456216"/>
        <dbReference type="EC" id="6.3.2.17"/>
    </reaction>
</comment>
<comment type="similarity">
    <text evidence="4 21">Belongs to the folylpolyglutamate synthase family.</text>
</comment>
<evidence type="ECO:0000259" key="22">
    <source>
        <dbReference type="Pfam" id="PF02875"/>
    </source>
</evidence>
<keyword evidence="13" id="KW-0289">Folate biosynthesis</keyword>
<dbReference type="Gene3D" id="3.90.190.20">
    <property type="entry name" value="Mur ligase, C-terminal domain"/>
    <property type="match status" value="1"/>
</dbReference>
<gene>
    <name evidence="24" type="ORF">N6H18_13570</name>
</gene>
<evidence type="ECO:0000256" key="13">
    <source>
        <dbReference type="ARBA" id="ARBA00022909"/>
    </source>
</evidence>
<evidence type="ECO:0000256" key="2">
    <source>
        <dbReference type="ARBA" id="ARBA00004799"/>
    </source>
</evidence>
<reference evidence="24" key="1">
    <citation type="submission" date="2022-09" db="EMBL/GenBank/DDBJ databases">
        <title>Comparative genomics and taxonomic characterization of three novel marine species of genus Reichenbachiella exhibiting antioxidant and polysaccharide degradation activities.</title>
        <authorList>
            <person name="Muhammad N."/>
            <person name="Lee Y.-J."/>
            <person name="Ko J."/>
            <person name="Kim S.-G."/>
        </authorList>
    </citation>
    <scope>NUCLEOTIDE SEQUENCE</scope>
    <source>
        <strain evidence="24">BKB1-1</strain>
    </source>
</reference>
<dbReference type="InterPro" id="IPR018109">
    <property type="entry name" value="Folylpolyglutamate_synth_CS"/>
</dbReference>
<evidence type="ECO:0000259" key="23">
    <source>
        <dbReference type="Pfam" id="PF08245"/>
    </source>
</evidence>
<organism evidence="24 25">
    <name type="scientific">Reichenbachiella agarivorans</name>
    <dbReference type="NCBI Taxonomy" id="2979464"/>
    <lineage>
        <taxon>Bacteria</taxon>
        <taxon>Pseudomonadati</taxon>
        <taxon>Bacteroidota</taxon>
        <taxon>Cytophagia</taxon>
        <taxon>Cytophagales</taxon>
        <taxon>Reichenbachiellaceae</taxon>
        <taxon>Reichenbachiella</taxon>
    </lineage>
</organism>
<dbReference type="InterPro" id="IPR004101">
    <property type="entry name" value="Mur_ligase_C"/>
</dbReference>
<evidence type="ECO:0000256" key="15">
    <source>
        <dbReference type="ARBA" id="ARBA00030592"/>
    </source>
</evidence>
<keyword evidence="9" id="KW-0479">Metal-binding</keyword>
<dbReference type="PROSITE" id="PS01012">
    <property type="entry name" value="FOLYLPOLYGLU_SYNT_2"/>
    <property type="match status" value="1"/>
</dbReference>
<keyword evidence="11 21" id="KW-0067">ATP-binding</keyword>
<feature type="domain" description="Mur ligase central" evidence="23">
    <location>
        <begin position="51"/>
        <end position="262"/>
    </location>
</feature>
<evidence type="ECO:0000256" key="11">
    <source>
        <dbReference type="ARBA" id="ARBA00022840"/>
    </source>
</evidence>
<evidence type="ECO:0000313" key="25">
    <source>
        <dbReference type="Proteomes" id="UP001065174"/>
    </source>
</evidence>
<dbReference type="SUPFAM" id="SSF53623">
    <property type="entry name" value="MurD-like peptide ligases, catalytic domain"/>
    <property type="match status" value="1"/>
</dbReference>
<evidence type="ECO:0000256" key="3">
    <source>
        <dbReference type="ARBA" id="ARBA00005150"/>
    </source>
</evidence>
<evidence type="ECO:0000256" key="7">
    <source>
        <dbReference type="ARBA" id="ARBA00019357"/>
    </source>
</evidence>
<evidence type="ECO:0000256" key="17">
    <source>
        <dbReference type="ARBA" id="ARBA00047493"/>
    </source>
</evidence>
<dbReference type="SUPFAM" id="SSF53244">
    <property type="entry name" value="MurD-like peptide ligases, peptide-binding domain"/>
    <property type="match status" value="1"/>
</dbReference>
<proteinExistence type="inferred from homology"/>
<evidence type="ECO:0000256" key="16">
    <source>
        <dbReference type="ARBA" id="ARBA00032510"/>
    </source>
</evidence>
<dbReference type="InterPro" id="IPR001645">
    <property type="entry name" value="Folylpolyglutamate_synth"/>
</dbReference>
<comment type="function">
    <text evidence="1">Functions in two distinct reactions of the de novo folate biosynthetic pathway. Catalyzes the addition of a glutamate residue to dihydropteroate (7,8-dihydropteroate or H2Pte) to form dihydrofolate (7,8-dihydrofolate monoglutamate or H2Pte-Glu). Also catalyzes successive additions of L-glutamate to tetrahydrofolate or 10-formyltetrahydrofolate or 5,10-methylenetetrahydrofolate, leading to folylpolyglutamate derivatives.</text>
</comment>
<dbReference type="RefSeq" id="WP_262308818.1">
    <property type="nucleotide sequence ID" value="NZ_CP106679.1"/>
</dbReference>
<evidence type="ECO:0000256" key="5">
    <source>
        <dbReference type="ARBA" id="ARBA00013023"/>
    </source>
</evidence>
<evidence type="ECO:0000256" key="20">
    <source>
        <dbReference type="ARBA" id="ARBA00049161"/>
    </source>
</evidence>
<dbReference type="Gene3D" id="3.40.1190.10">
    <property type="entry name" value="Mur-like, catalytic domain"/>
    <property type="match status" value="1"/>
</dbReference>
<comment type="catalytic activity">
    <reaction evidence="17">
        <text>(6S)-5,6,7,8-tetrahydrofolyl-(gamma-L-Glu)(n) + L-glutamate + ATP = (6S)-5,6,7,8-tetrahydrofolyl-(gamma-L-Glu)(n+1) + ADP + phosphate + H(+)</text>
        <dbReference type="Rhea" id="RHEA:10580"/>
        <dbReference type="Rhea" id="RHEA-COMP:14738"/>
        <dbReference type="Rhea" id="RHEA-COMP:14740"/>
        <dbReference type="ChEBI" id="CHEBI:15378"/>
        <dbReference type="ChEBI" id="CHEBI:29985"/>
        <dbReference type="ChEBI" id="CHEBI:30616"/>
        <dbReference type="ChEBI" id="CHEBI:43474"/>
        <dbReference type="ChEBI" id="CHEBI:141005"/>
        <dbReference type="ChEBI" id="CHEBI:456216"/>
        <dbReference type="EC" id="6.3.2.17"/>
    </reaction>
</comment>